<dbReference type="SUPFAM" id="SSF111352">
    <property type="entry name" value="Ammonium transporter"/>
    <property type="match status" value="1"/>
</dbReference>
<dbReference type="Gene3D" id="1.10.3430.10">
    <property type="entry name" value="Ammonium transporter AmtB like domains"/>
    <property type="match status" value="1"/>
</dbReference>
<gene>
    <name evidence="9" type="ORF">D4764_16G0008380</name>
</gene>
<evidence type="ECO:0000259" key="8">
    <source>
        <dbReference type="Pfam" id="PF00909"/>
    </source>
</evidence>
<dbReference type="InterPro" id="IPR029020">
    <property type="entry name" value="Ammonium/urea_transptr"/>
</dbReference>
<evidence type="ECO:0000256" key="5">
    <source>
        <dbReference type="ARBA" id="ARBA00023136"/>
    </source>
</evidence>
<feature type="transmembrane region" description="Helical" evidence="7">
    <location>
        <begin position="361"/>
        <end position="387"/>
    </location>
</feature>
<feature type="transmembrane region" description="Helical" evidence="7">
    <location>
        <begin position="166"/>
        <end position="186"/>
    </location>
</feature>
<evidence type="ECO:0000256" key="3">
    <source>
        <dbReference type="ARBA" id="ARBA00022692"/>
    </source>
</evidence>
<sequence>MAPQYAPSLRSRLAPLLLFLQMGFIAIYVFYVEIDTHTDLTRDFYATFQDVQVIVFLGFGFLGSFLVRYGFSSIGFNLLVAAVATQWAIVLNGMESWYYRGKVSINLRSLVVAEMCTASALISIGAVLGKTNPVQLTLAALLEVTGFILNEWLLRSLLRVQLLNSIMQLHIFGPFFGLALTWILDWKGCEKQFEKEKSAYKSGLFSMLGSVFIWMFWPSFNSILVDDRTPVRALEAVLSTYLALAASAVTAAAVTVLSNPKGALNLIQMHSCIHAGGVAIGVCLTAVRHPWEAMTVGYSAAVLSTAGFRYLKGPMLLAHWFHDARDVLSTHAIPGLLGWVAHLLLQIQACDDPATAVRFAVFHMCTLFLTLALSLSMGLITGIILKWNFWRPPQDKKCFDDQAFWEFPHLAVRK</sequence>
<comment type="function">
    <text evidence="6">Functions as an ammonia transporter. May play a role in the elimination of ammonia in the gill.</text>
</comment>
<comment type="subcellular location">
    <subcellularLocation>
        <location evidence="1">Membrane</location>
        <topology evidence="1">Multi-pass membrane protein</topology>
    </subcellularLocation>
</comment>
<reference evidence="9 10" key="1">
    <citation type="submission" date="2019-04" db="EMBL/GenBank/DDBJ databases">
        <title>Chromosome genome assembly for Takifugu flavidus.</title>
        <authorList>
            <person name="Xiao S."/>
        </authorList>
    </citation>
    <scope>NUCLEOTIDE SEQUENCE [LARGE SCALE GENOMIC DNA]</scope>
    <source>
        <strain evidence="9">HTHZ2018</strain>
        <tissue evidence="9">Muscle</tissue>
    </source>
</reference>
<dbReference type="PANTHER" id="PTHR11730">
    <property type="entry name" value="AMMONIUM TRANSPORTER"/>
    <property type="match status" value="1"/>
</dbReference>
<dbReference type="PANTHER" id="PTHR11730:SF120">
    <property type="entry name" value="RH BLOOD GROUP, D ANTIGEN"/>
    <property type="match status" value="1"/>
</dbReference>
<feature type="transmembrane region" description="Helical" evidence="7">
    <location>
        <begin position="269"/>
        <end position="287"/>
    </location>
</feature>
<accession>A0A5C6P0G7</accession>
<protein>
    <submittedName>
        <fullName evidence="9">B Rhesus blood group family type</fullName>
    </submittedName>
</protein>
<evidence type="ECO:0000313" key="9">
    <source>
        <dbReference type="EMBL" id="TWW72341.1"/>
    </source>
</evidence>
<feature type="transmembrane region" description="Helical" evidence="7">
    <location>
        <begin position="237"/>
        <end position="257"/>
    </location>
</feature>
<feature type="transmembrane region" description="Helical" evidence="7">
    <location>
        <begin position="12"/>
        <end position="31"/>
    </location>
</feature>
<feature type="domain" description="Ammonium transporter AmtB-like" evidence="8">
    <location>
        <begin position="16"/>
        <end position="386"/>
    </location>
</feature>
<evidence type="ECO:0000256" key="6">
    <source>
        <dbReference type="ARBA" id="ARBA00025220"/>
    </source>
</evidence>
<comment type="caution">
    <text evidence="9">The sequence shown here is derived from an EMBL/GenBank/DDBJ whole genome shotgun (WGS) entry which is preliminary data.</text>
</comment>
<dbReference type="InterPro" id="IPR002229">
    <property type="entry name" value="RhesusRHD"/>
</dbReference>
<feature type="transmembrane region" description="Helical" evidence="7">
    <location>
        <begin position="51"/>
        <end position="71"/>
    </location>
</feature>
<keyword evidence="5 7" id="KW-0472">Membrane</keyword>
<keyword evidence="10" id="KW-1185">Reference proteome</keyword>
<dbReference type="Proteomes" id="UP000324091">
    <property type="component" value="Chromosome 16"/>
</dbReference>
<evidence type="ECO:0000256" key="2">
    <source>
        <dbReference type="ARBA" id="ARBA00011036"/>
    </source>
</evidence>
<comment type="similarity">
    <text evidence="2">Belongs to the ammonium transporter (TC 2.A.49) family. Rh subfamily.</text>
</comment>
<dbReference type="Pfam" id="PF00909">
    <property type="entry name" value="Ammonium_transp"/>
    <property type="match status" value="1"/>
</dbReference>
<dbReference type="GO" id="GO:0008519">
    <property type="term" value="F:ammonium channel activity"/>
    <property type="evidence" value="ECO:0007669"/>
    <property type="project" value="InterPro"/>
</dbReference>
<dbReference type="PRINTS" id="PR00342">
    <property type="entry name" value="RHESUSRHD"/>
</dbReference>
<feature type="transmembrane region" description="Helical" evidence="7">
    <location>
        <begin position="105"/>
        <end position="129"/>
    </location>
</feature>
<name>A0A5C6P0G7_9TELE</name>
<keyword evidence="3 7" id="KW-0812">Transmembrane</keyword>
<dbReference type="GO" id="GO:0005886">
    <property type="term" value="C:plasma membrane"/>
    <property type="evidence" value="ECO:0007669"/>
    <property type="project" value="InterPro"/>
</dbReference>
<feature type="transmembrane region" description="Helical" evidence="7">
    <location>
        <begin position="136"/>
        <end position="154"/>
    </location>
</feature>
<dbReference type="InterPro" id="IPR024041">
    <property type="entry name" value="NH4_transpt_AmtB-like_dom"/>
</dbReference>
<keyword evidence="4 7" id="KW-1133">Transmembrane helix</keyword>
<evidence type="ECO:0000313" key="10">
    <source>
        <dbReference type="Proteomes" id="UP000324091"/>
    </source>
</evidence>
<feature type="transmembrane region" description="Helical" evidence="7">
    <location>
        <begin position="198"/>
        <end position="217"/>
    </location>
</feature>
<dbReference type="AlphaFoldDB" id="A0A5C6P0G7"/>
<feature type="transmembrane region" description="Helical" evidence="7">
    <location>
        <begin position="332"/>
        <end position="349"/>
    </location>
</feature>
<dbReference type="EMBL" id="RHFK02000008">
    <property type="protein sequence ID" value="TWW72341.1"/>
    <property type="molecule type" value="Genomic_DNA"/>
</dbReference>
<feature type="transmembrane region" description="Helical" evidence="7">
    <location>
        <begin position="78"/>
        <end position="99"/>
    </location>
</feature>
<evidence type="ECO:0000256" key="1">
    <source>
        <dbReference type="ARBA" id="ARBA00004141"/>
    </source>
</evidence>
<proteinExistence type="inferred from homology"/>
<evidence type="ECO:0000256" key="7">
    <source>
        <dbReference type="SAM" id="Phobius"/>
    </source>
</evidence>
<dbReference type="GO" id="GO:0097272">
    <property type="term" value="P:ammonium homeostasis"/>
    <property type="evidence" value="ECO:0007669"/>
    <property type="project" value="TreeGrafter"/>
</dbReference>
<organism evidence="9 10">
    <name type="scientific">Takifugu flavidus</name>
    <name type="common">sansaifugu</name>
    <dbReference type="NCBI Taxonomy" id="433684"/>
    <lineage>
        <taxon>Eukaryota</taxon>
        <taxon>Metazoa</taxon>
        <taxon>Chordata</taxon>
        <taxon>Craniata</taxon>
        <taxon>Vertebrata</taxon>
        <taxon>Euteleostomi</taxon>
        <taxon>Actinopterygii</taxon>
        <taxon>Neopterygii</taxon>
        <taxon>Teleostei</taxon>
        <taxon>Neoteleostei</taxon>
        <taxon>Acanthomorphata</taxon>
        <taxon>Eupercaria</taxon>
        <taxon>Tetraodontiformes</taxon>
        <taxon>Tetradontoidea</taxon>
        <taxon>Tetraodontidae</taxon>
        <taxon>Takifugu</taxon>
    </lineage>
</organism>
<evidence type="ECO:0000256" key="4">
    <source>
        <dbReference type="ARBA" id="ARBA00022989"/>
    </source>
</evidence>